<reference evidence="2" key="1">
    <citation type="submission" date="2015-02" db="EMBL/GenBank/DDBJ databases">
        <authorList>
            <person name="Chooi Y.-H."/>
        </authorList>
    </citation>
    <scope>NUCLEOTIDE SEQUENCE [LARGE SCALE GENOMIC DNA]</scope>
    <source>
        <strain evidence="2">strain Y</strain>
    </source>
</reference>
<evidence type="ECO:0000313" key="2">
    <source>
        <dbReference type="Proteomes" id="UP000033187"/>
    </source>
</evidence>
<gene>
    <name evidence="1" type="ORF">YBN1229_v1_0044</name>
</gene>
<dbReference type="KEGG" id="fiy:BN1229_v1_0044"/>
<dbReference type="EMBL" id="LN829119">
    <property type="protein sequence ID" value="CPR14734.1"/>
    <property type="molecule type" value="Genomic_DNA"/>
</dbReference>
<name>A0A0D6JAK0_9HYPH</name>
<accession>A0A0D6JAK0</accession>
<dbReference type="Proteomes" id="UP000033187">
    <property type="component" value="Chromosome 1"/>
</dbReference>
<keyword evidence="2" id="KW-1185">Reference proteome</keyword>
<sequence length="59" mass="6438">MPAAQFSVSYSVIVWDPSAPLFCSNAMGQLELICFPRVLVGNFIRAHLLHATIIAFGSE</sequence>
<proteinExistence type="predicted"/>
<dbReference type="AlphaFoldDB" id="A0A0D6JAK0"/>
<evidence type="ECO:0000313" key="1">
    <source>
        <dbReference type="EMBL" id="CPR14734.1"/>
    </source>
</evidence>
<protein>
    <submittedName>
        <fullName evidence="1">Uncharacterized protein</fullName>
    </submittedName>
</protein>
<organism evidence="1 2">
    <name type="scientific">Candidatus Filomicrobium marinum</name>
    <dbReference type="NCBI Taxonomy" id="1608628"/>
    <lineage>
        <taxon>Bacteria</taxon>
        <taxon>Pseudomonadati</taxon>
        <taxon>Pseudomonadota</taxon>
        <taxon>Alphaproteobacteria</taxon>
        <taxon>Hyphomicrobiales</taxon>
        <taxon>Hyphomicrobiaceae</taxon>
        <taxon>Filomicrobium</taxon>
    </lineage>
</organism>